<dbReference type="InterPro" id="IPR041657">
    <property type="entry name" value="HTH_17"/>
</dbReference>
<dbReference type="STRING" id="499555.BJL86_0872"/>
<keyword evidence="3" id="KW-1185">Reference proteome</keyword>
<reference evidence="2 3" key="1">
    <citation type="submission" date="2016-06" db="EMBL/GenBank/DDBJ databases">
        <title>Complete genome sequence of a saline-alkali tolerant type strain Dietzia timorensis ID05-A0528T.</title>
        <authorList>
            <person name="Wu X."/>
        </authorList>
    </citation>
    <scope>NUCLEOTIDE SEQUENCE [LARGE SCALE GENOMIC DNA]</scope>
    <source>
        <strain evidence="2 3">ID05-A0528</strain>
    </source>
</reference>
<name>A0A173LH67_9ACTN</name>
<evidence type="ECO:0000313" key="2">
    <source>
        <dbReference type="EMBL" id="ANI91666.1"/>
    </source>
</evidence>
<dbReference type="InterPro" id="IPR010093">
    <property type="entry name" value="SinI_DNA-bd"/>
</dbReference>
<evidence type="ECO:0000259" key="1">
    <source>
        <dbReference type="Pfam" id="PF12728"/>
    </source>
</evidence>
<dbReference type="Pfam" id="PF12728">
    <property type="entry name" value="HTH_17"/>
    <property type="match status" value="1"/>
</dbReference>
<organism evidence="2 3">
    <name type="scientific">Dietzia timorensis</name>
    <dbReference type="NCBI Taxonomy" id="499555"/>
    <lineage>
        <taxon>Bacteria</taxon>
        <taxon>Bacillati</taxon>
        <taxon>Actinomycetota</taxon>
        <taxon>Actinomycetes</taxon>
        <taxon>Mycobacteriales</taxon>
        <taxon>Dietziaceae</taxon>
        <taxon>Dietzia</taxon>
    </lineage>
</organism>
<protein>
    <recommendedName>
        <fullName evidence="1">Helix-turn-helix domain-containing protein</fullName>
    </recommendedName>
</protein>
<proteinExistence type="predicted"/>
<evidence type="ECO:0000313" key="3">
    <source>
        <dbReference type="Proteomes" id="UP000186104"/>
    </source>
</evidence>
<dbReference type="EMBL" id="CP015961">
    <property type="protein sequence ID" value="ANI91666.1"/>
    <property type="molecule type" value="Genomic_DNA"/>
</dbReference>
<dbReference type="AlphaFoldDB" id="A0A173LH67"/>
<feature type="domain" description="Helix-turn-helix" evidence="1">
    <location>
        <begin position="38"/>
        <end position="83"/>
    </location>
</feature>
<accession>A0A173LH67</accession>
<gene>
    <name evidence="2" type="ORF">BJL86_0872</name>
</gene>
<dbReference type="Proteomes" id="UP000186104">
    <property type="component" value="Chromosome"/>
</dbReference>
<dbReference type="GO" id="GO:0003677">
    <property type="term" value="F:DNA binding"/>
    <property type="evidence" value="ECO:0007669"/>
    <property type="project" value="InterPro"/>
</dbReference>
<dbReference type="SUPFAM" id="SSF46955">
    <property type="entry name" value="Putative DNA-binding domain"/>
    <property type="match status" value="1"/>
</dbReference>
<dbReference type="InterPro" id="IPR009061">
    <property type="entry name" value="DNA-bd_dom_put_sf"/>
</dbReference>
<dbReference type="NCBIfam" id="TIGR01764">
    <property type="entry name" value="excise"/>
    <property type="match status" value="1"/>
</dbReference>
<dbReference type="KEGG" id="dtm:BJL86_0872"/>
<sequence>MGTDDTGRTCREKRPVRLMGAREFCMSKSRAPRRLDSIPNAAENYGVHHSTIRRWISQGRIHGYRFGPKMLRVDLNELDALLRPLATAGGADK</sequence>